<proteinExistence type="predicted"/>
<reference evidence="4" key="1">
    <citation type="submission" date="2017-02" db="UniProtKB">
        <authorList>
            <consortium name="WormBaseParasite"/>
        </authorList>
    </citation>
    <scope>IDENTIFICATION</scope>
</reference>
<reference evidence="2 3" key="2">
    <citation type="submission" date="2018-11" db="EMBL/GenBank/DDBJ databases">
        <authorList>
            <consortium name="Pathogen Informatics"/>
        </authorList>
    </citation>
    <scope>NUCLEOTIDE SEQUENCE [LARGE SCALE GENOMIC DNA]</scope>
</reference>
<feature type="compositionally biased region" description="Basic and acidic residues" evidence="1">
    <location>
        <begin position="212"/>
        <end position="231"/>
    </location>
</feature>
<accession>A0A0N4Y8T7</accession>
<feature type="compositionally biased region" description="Basic and acidic residues" evidence="1">
    <location>
        <begin position="164"/>
        <end position="184"/>
    </location>
</feature>
<evidence type="ECO:0000313" key="2">
    <source>
        <dbReference type="EMBL" id="VDL76254.1"/>
    </source>
</evidence>
<feature type="region of interest" description="Disordered" evidence="1">
    <location>
        <begin position="141"/>
        <end position="190"/>
    </location>
</feature>
<gene>
    <name evidence="2" type="ORF">NBR_LOCUS12665</name>
</gene>
<dbReference type="AlphaFoldDB" id="A0A0N4Y8T7"/>
<dbReference type="EMBL" id="UYSL01020821">
    <property type="protein sequence ID" value="VDL76254.1"/>
    <property type="molecule type" value="Genomic_DNA"/>
</dbReference>
<evidence type="ECO:0000256" key="1">
    <source>
        <dbReference type="SAM" id="MobiDB-lite"/>
    </source>
</evidence>
<feature type="region of interest" description="Disordered" evidence="1">
    <location>
        <begin position="208"/>
        <end position="255"/>
    </location>
</feature>
<name>A0A0N4Y8T7_NIPBR</name>
<feature type="compositionally biased region" description="Basic and acidic residues" evidence="1">
    <location>
        <begin position="141"/>
        <end position="151"/>
    </location>
</feature>
<evidence type="ECO:0000313" key="4">
    <source>
        <dbReference type="WBParaSite" id="NBR_0001266401-mRNA-1"/>
    </source>
</evidence>
<dbReference type="Proteomes" id="UP000271162">
    <property type="component" value="Unassembled WGS sequence"/>
</dbReference>
<evidence type="ECO:0000313" key="3">
    <source>
        <dbReference type="Proteomes" id="UP000271162"/>
    </source>
</evidence>
<dbReference type="WBParaSite" id="NBR_0001266401-mRNA-1">
    <property type="protein sequence ID" value="NBR_0001266401-mRNA-1"/>
    <property type="gene ID" value="NBR_0001266401"/>
</dbReference>
<organism evidence="4">
    <name type="scientific">Nippostrongylus brasiliensis</name>
    <name type="common">Rat hookworm</name>
    <dbReference type="NCBI Taxonomy" id="27835"/>
    <lineage>
        <taxon>Eukaryota</taxon>
        <taxon>Metazoa</taxon>
        <taxon>Ecdysozoa</taxon>
        <taxon>Nematoda</taxon>
        <taxon>Chromadorea</taxon>
        <taxon>Rhabditida</taxon>
        <taxon>Rhabditina</taxon>
        <taxon>Rhabditomorpha</taxon>
        <taxon>Strongyloidea</taxon>
        <taxon>Heligmosomidae</taxon>
        <taxon>Nippostrongylus</taxon>
    </lineage>
</organism>
<keyword evidence="3" id="KW-1185">Reference proteome</keyword>
<sequence>MSKQPSDEPKTIAEAKAEITEVLTKIKEHYDAILQMRLQDRNKWKEFNKIVEELEVVPEIRPFDPKSITGLRQPVRRLREIRPSYPEGLLGQHRLVRPPREIRRYLGKGLSQGLVLTGQTPQAMPLADLEKTQDMGQSDLKFDEKAGRDQRSATSKARPDDDEMVIHMDLPDTPEKERTTESRTPRSSQFRDGFYKAKVVNVPIVVYESESQSERSSPKKNNDNEKPDGLKKPRKKPSDSLLISYDMADEKYRYR</sequence>
<protein>
    <submittedName>
        <fullName evidence="2 4">Uncharacterized protein</fullName>
    </submittedName>
</protein>